<accession>A0ABD0Y447</accession>
<dbReference type="InterPro" id="IPR017441">
    <property type="entry name" value="Protein_kinase_ATP_BS"/>
</dbReference>
<evidence type="ECO:0000313" key="14">
    <source>
        <dbReference type="EMBL" id="KAL1122185.1"/>
    </source>
</evidence>
<evidence type="ECO:0000256" key="3">
    <source>
        <dbReference type="ARBA" id="ARBA00022777"/>
    </source>
</evidence>
<dbReference type="EMBL" id="JBFDAA010000014">
    <property type="protein sequence ID" value="KAL1122185.1"/>
    <property type="molecule type" value="Genomic_DNA"/>
</dbReference>
<feature type="repeat" description="ANK" evidence="7">
    <location>
        <begin position="189"/>
        <end position="222"/>
    </location>
</feature>
<dbReference type="InterPro" id="IPR000719">
    <property type="entry name" value="Prot_kinase_dom"/>
</dbReference>
<evidence type="ECO:0000259" key="12">
    <source>
        <dbReference type="PROSITE" id="PS50001"/>
    </source>
</evidence>
<dbReference type="InterPro" id="IPR036860">
    <property type="entry name" value="SH2_dom_sf"/>
</dbReference>
<protein>
    <recommendedName>
        <fullName evidence="10">Tyrosine-protein kinase</fullName>
        <ecNumber evidence="10">2.7.10.2</ecNumber>
    </recommendedName>
</protein>
<evidence type="ECO:0000256" key="5">
    <source>
        <dbReference type="ARBA" id="ARBA00023137"/>
    </source>
</evidence>
<dbReference type="PROSITE" id="PS00109">
    <property type="entry name" value="PROTEIN_KINASE_TYR"/>
    <property type="match status" value="1"/>
</dbReference>
<dbReference type="Pfam" id="PF13637">
    <property type="entry name" value="Ank_4"/>
    <property type="match status" value="1"/>
</dbReference>
<evidence type="ECO:0000256" key="11">
    <source>
        <dbReference type="SAM" id="MobiDB-lite"/>
    </source>
</evidence>
<gene>
    <name evidence="14" type="ORF">AAG570_003590</name>
</gene>
<dbReference type="InterPro" id="IPR000980">
    <property type="entry name" value="SH2"/>
</dbReference>
<feature type="domain" description="Protein kinase" evidence="13">
    <location>
        <begin position="458"/>
        <end position="721"/>
    </location>
</feature>
<dbReference type="PROSITE" id="PS50297">
    <property type="entry name" value="ANK_REP_REGION"/>
    <property type="match status" value="3"/>
</dbReference>
<feature type="domain" description="SH2" evidence="12">
    <location>
        <begin position="292"/>
        <end position="381"/>
    </location>
</feature>
<evidence type="ECO:0000256" key="1">
    <source>
        <dbReference type="ARBA" id="ARBA00022679"/>
    </source>
</evidence>
<dbReference type="AlphaFoldDB" id="A0ABD0Y447"/>
<proteinExistence type="inferred from homology"/>
<sequence length="734" mass="83276">MAADDGLCWFHDNLSREEAEETLKKGRIYILDVDVENGLFLVRDSSSAAGDYVISVYNFGEVVHYQIRRHGEDAFFSIGHTTIIHGLETLIEYYQADARGLVCKLGRPVKKNPPPHDSRRHGRTNLLHRATKEGNFTVVSELLKCGYRSLEAKNQDGETAVHLASRLGEDAILEKLITSGANVNCRDQRGNTPLHYACQLNLLKTVKVLVYSGGANVQIRNSETGWVPLHEAASRGHIDIVEYLLSMNAPCRPRTSNNETPEQLAESNGHFQCAYILKSYIGPQPRSHREDWYHGTLDRNEAVTVVKSAGVTDGRYLIRYSNRSGYVLTMLCASQPYHFQIQRQAGYYVIDDGPLLDSLEHIVDHYSYMPDGLPTTLQFPVRPKPKPPLPELHPSLNFSALTLPSKHRKGVRKSEGTATLPLPPKLKPRRSLDANMNSSLLVPLSKPDPKDLIPKENLILKEVLGEGEFGSVYKGIYQTRDGYEEEVAIKTLHNEHMNSNREEFLREAKVMVGLSHHCVVKLIGLSQLDTLVMVQELVPLGSMLNYLLMYPNKVSPEYELQVWASQIACGMQYLEEQRFVHRDLAARNILLASRHQAKISDFGLSRALEGEREYYKATKGGRWPIKWYAPESYNFGEFSSASDVWSFGVTLWEMFSYGQQPYGTLRGTEVIDLIDRGERLEKPERCPVEVYQTMEKCWAYLARDRPTFKNLVEIFTSHTNYENVKELIPETDIS</sequence>
<comment type="catalytic activity">
    <reaction evidence="6 10">
        <text>L-tyrosyl-[protein] + ATP = O-phospho-L-tyrosyl-[protein] + ADP + H(+)</text>
        <dbReference type="Rhea" id="RHEA:10596"/>
        <dbReference type="Rhea" id="RHEA-COMP:10136"/>
        <dbReference type="Rhea" id="RHEA-COMP:20101"/>
        <dbReference type="ChEBI" id="CHEBI:15378"/>
        <dbReference type="ChEBI" id="CHEBI:30616"/>
        <dbReference type="ChEBI" id="CHEBI:46858"/>
        <dbReference type="ChEBI" id="CHEBI:61978"/>
        <dbReference type="ChEBI" id="CHEBI:456216"/>
        <dbReference type="EC" id="2.7.10.2"/>
    </reaction>
</comment>
<organism evidence="14 15">
    <name type="scientific">Ranatra chinensis</name>
    <dbReference type="NCBI Taxonomy" id="642074"/>
    <lineage>
        <taxon>Eukaryota</taxon>
        <taxon>Metazoa</taxon>
        <taxon>Ecdysozoa</taxon>
        <taxon>Arthropoda</taxon>
        <taxon>Hexapoda</taxon>
        <taxon>Insecta</taxon>
        <taxon>Pterygota</taxon>
        <taxon>Neoptera</taxon>
        <taxon>Paraneoptera</taxon>
        <taxon>Hemiptera</taxon>
        <taxon>Heteroptera</taxon>
        <taxon>Panheteroptera</taxon>
        <taxon>Nepomorpha</taxon>
        <taxon>Nepidae</taxon>
        <taxon>Ranatrinae</taxon>
        <taxon>Ranatra</taxon>
    </lineage>
</organism>
<dbReference type="SUPFAM" id="SSF48403">
    <property type="entry name" value="Ankyrin repeat"/>
    <property type="match status" value="1"/>
</dbReference>
<evidence type="ECO:0000256" key="9">
    <source>
        <dbReference type="PROSITE-ProRule" id="PRU10141"/>
    </source>
</evidence>
<evidence type="ECO:0000256" key="10">
    <source>
        <dbReference type="RuleBase" id="RU362096"/>
    </source>
</evidence>
<dbReference type="InterPro" id="IPR002110">
    <property type="entry name" value="Ankyrin_rpt"/>
</dbReference>
<dbReference type="SMART" id="SM00252">
    <property type="entry name" value="SH2"/>
    <property type="match status" value="2"/>
</dbReference>
<dbReference type="FunFam" id="1.10.510.10:FF:000521">
    <property type="entry name" value="Tyrosine-protein kinase pr2"/>
    <property type="match status" value="1"/>
</dbReference>
<dbReference type="Gene3D" id="1.10.510.10">
    <property type="entry name" value="Transferase(Phosphotransferase) domain 1"/>
    <property type="match status" value="1"/>
</dbReference>
<name>A0ABD0Y447_9HEMI</name>
<dbReference type="GO" id="GO:0005524">
    <property type="term" value="F:ATP binding"/>
    <property type="evidence" value="ECO:0007669"/>
    <property type="project" value="UniProtKB-UniRule"/>
</dbReference>
<dbReference type="Gene3D" id="1.25.40.20">
    <property type="entry name" value="Ankyrin repeat-containing domain"/>
    <property type="match status" value="1"/>
</dbReference>
<keyword evidence="5 10" id="KW-0829">Tyrosine-protein kinase</keyword>
<feature type="repeat" description="ANK" evidence="7">
    <location>
        <begin position="156"/>
        <end position="188"/>
    </location>
</feature>
<dbReference type="InterPro" id="IPR001245">
    <property type="entry name" value="Ser-Thr/Tyr_kinase_cat_dom"/>
</dbReference>
<keyword evidence="7" id="KW-0040">ANK repeat</keyword>
<dbReference type="InterPro" id="IPR036770">
    <property type="entry name" value="Ankyrin_rpt-contain_sf"/>
</dbReference>
<reference evidence="14 15" key="1">
    <citation type="submission" date="2024-07" db="EMBL/GenBank/DDBJ databases">
        <title>Chromosome-level genome assembly of the water stick insect Ranatra chinensis (Heteroptera: Nepidae).</title>
        <authorList>
            <person name="Liu X."/>
        </authorList>
    </citation>
    <scope>NUCLEOTIDE SEQUENCE [LARGE SCALE GENOMIC DNA]</scope>
    <source>
        <strain evidence="14">Cailab_2021Rc</strain>
        <tissue evidence="14">Muscle</tissue>
    </source>
</reference>
<dbReference type="EC" id="2.7.10.2" evidence="10"/>
<keyword evidence="3 10" id="KW-0418">Kinase</keyword>
<keyword evidence="1 10" id="KW-0808">Transferase</keyword>
<feature type="domain" description="SH2" evidence="12">
    <location>
        <begin position="9"/>
        <end position="109"/>
    </location>
</feature>
<dbReference type="SUPFAM" id="SSF55550">
    <property type="entry name" value="SH2 domain"/>
    <property type="match status" value="2"/>
</dbReference>
<dbReference type="PROSITE" id="PS50088">
    <property type="entry name" value="ANK_REPEAT"/>
    <property type="match status" value="3"/>
</dbReference>
<dbReference type="Pfam" id="PF00017">
    <property type="entry name" value="SH2"/>
    <property type="match status" value="2"/>
</dbReference>
<evidence type="ECO:0000256" key="6">
    <source>
        <dbReference type="ARBA" id="ARBA00051245"/>
    </source>
</evidence>
<dbReference type="PROSITE" id="PS00107">
    <property type="entry name" value="PROTEIN_KINASE_ATP"/>
    <property type="match status" value="1"/>
</dbReference>
<dbReference type="InterPro" id="IPR050198">
    <property type="entry name" value="Non-receptor_tyrosine_kinases"/>
</dbReference>
<dbReference type="PANTHER" id="PTHR24418">
    <property type="entry name" value="TYROSINE-PROTEIN KINASE"/>
    <property type="match status" value="1"/>
</dbReference>
<dbReference type="Gene3D" id="3.30.200.20">
    <property type="entry name" value="Phosphorylase Kinase, domain 1"/>
    <property type="match status" value="1"/>
</dbReference>
<comment type="caution">
    <text evidence="14">The sequence shown here is derived from an EMBL/GenBank/DDBJ whole genome shotgun (WGS) entry which is preliminary data.</text>
</comment>
<dbReference type="Gene3D" id="3.30.505.10">
    <property type="entry name" value="SH2 domain"/>
    <property type="match status" value="2"/>
</dbReference>
<keyword evidence="2 9" id="KW-0547">Nucleotide-binding</keyword>
<feature type="binding site" evidence="9">
    <location>
        <position position="490"/>
    </location>
    <ligand>
        <name>ATP</name>
        <dbReference type="ChEBI" id="CHEBI:30616"/>
    </ligand>
</feature>
<dbReference type="SUPFAM" id="SSF56112">
    <property type="entry name" value="Protein kinase-like (PK-like)"/>
    <property type="match status" value="1"/>
</dbReference>
<dbReference type="GO" id="GO:0002009">
    <property type="term" value="P:morphogenesis of an epithelium"/>
    <property type="evidence" value="ECO:0007669"/>
    <property type="project" value="UniProtKB-ARBA"/>
</dbReference>
<keyword evidence="15" id="KW-1185">Reference proteome</keyword>
<dbReference type="PROSITE" id="PS50011">
    <property type="entry name" value="PROTEIN_KINASE_DOM"/>
    <property type="match status" value="1"/>
</dbReference>
<dbReference type="InterPro" id="IPR011009">
    <property type="entry name" value="Kinase-like_dom_sf"/>
</dbReference>
<evidence type="ECO:0000256" key="2">
    <source>
        <dbReference type="ARBA" id="ARBA00022741"/>
    </source>
</evidence>
<dbReference type="GO" id="GO:0004715">
    <property type="term" value="F:non-membrane spanning protein tyrosine kinase activity"/>
    <property type="evidence" value="ECO:0007669"/>
    <property type="project" value="UniProtKB-EC"/>
</dbReference>
<dbReference type="PROSITE" id="PS50001">
    <property type="entry name" value="SH2"/>
    <property type="match status" value="2"/>
</dbReference>
<dbReference type="Proteomes" id="UP001558652">
    <property type="component" value="Unassembled WGS sequence"/>
</dbReference>
<dbReference type="Pfam" id="PF12796">
    <property type="entry name" value="Ank_2"/>
    <property type="match status" value="1"/>
</dbReference>
<comment type="similarity">
    <text evidence="10">Belongs to the protein kinase superfamily. Tyr protein kinase family.</text>
</comment>
<evidence type="ECO:0000313" key="15">
    <source>
        <dbReference type="Proteomes" id="UP001558652"/>
    </source>
</evidence>
<evidence type="ECO:0000256" key="7">
    <source>
        <dbReference type="PROSITE-ProRule" id="PRU00023"/>
    </source>
</evidence>
<dbReference type="InterPro" id="IPR008266">
    <property type="entry name" value="Tyr_kinase_AS"/>
</dbReference>
<dbReference type="PRINTS" id="PR00109">
    <property type="entry name" value="TYRKINASE"/>
</dbReference>
<keyword evidence="4 9" id="KW-0067">ATP-binding</keyword>
<dbReference type="PRINTS" id="PR00401">
    <property type="entry name" value="SH2DOMAIN"/>
</dbReference>
<feature type="region of interest" description="Disordered" evidence="11">
    <location>
        <begin position="407"/>
        <end position="431"/>
    </location>
</feature>
<evidence type="ECO:0000256" key="8">
    <source>
        <dbReference type="PROSITE-ProRule" id="PRU00191"/>
    </source>
</evidence>
<dbReference type="Pfam" id="PF07714">
    <property type="entry name" value="PK_Tyr_Ser-Thr"/>
    <property type="match status" value="1"/>
</dbReference>
<keyword evidence="8" id="KW-0727">SH2 domain</keyword>
<evidence type="ECO:0000259" key="13">
    <source>
        <dbReference type="PROSITE" id="PS50011"/>
    </source>
</evidence>
<feature type="repeat" description="ANK" evidence="7">
    <location>
        <begin position="224"/>
        <end position="256"/>
    </location>
</feature>
<dbReference type="SMART" id="SM00219">
    <property type="entry name" value="TyrKc"/>
    <property type="match status" value="1"/>
</dbReference>
<dbReference type="InterPro" id="IPR020635">
    <property type="entry name" value="Tyr_kinase_cat_dom"/>
</dbReference>
<dbReference type="SMART" id="SM00248">
    <property type="entry name" value="ANK"/>
    <property type="match status" value="4"/>
</dbReference>
<evidence type="ECO:0000256" key="4">
    <source>
        <dbReference type="ARBA" id="ARBA00022840"/>
    </source>
</evidence>